<organism evidence="4 5">
    <name type="scientific">Nocardia mangyaensis</name>
    <dbReference type="NCBI Taxonomy" id="2213200"/>
    <lineage>
        <taxon>Bacteria</taxon>
        <taxon>Bacillati</taxon>
        <taxon>Actinomycetota</taxon>
        <taxon>Actinomycetes</taxon>
        <taxon>Mycobacteriales</taxon>
        <taxon>Nocardiaceae</taxon>
        <taxon>Nocardia</taxon>
    </lineage>
</organism>
<dbReference type="GO" id="GO:0006508">
    <property type="term" value="P:proteolysis"/>
    <property type="evidence" value="ECO:0007669"/>
    <property type="project" value="UniProtKB-KW"/>
</dbReference>
<dbReference type="GO" id="GO:0004252">
    <property type="term" value="F:serine-type endopeptidase activity"/>
    <property type="evidence" value="ECO:0007669"/>
    <property type="project" value="InterPro"/>
</dbReference>
<keyword evidence="1 4" id="KW-0645">Protease</keyword>
<dbReference type="InterPro" id="IPR036034">
    <property type="entry name" value="PDZ_sf"/>
</dbReference>
<keyword evidence="2" id="KW-0378">Hydrolase</keyword>
<dbReference type="AlphaFoldDB" id="A0A1J0VZB9"/>
<dbReference type="Pfam" id="PF13180">
    <property type="entry name" value="PDZ_2"/>
    <property type="match status" value="1"/>
</dbReference>
<evidence type="ECO:0000313" key="5">
    <source>
        <dbReference type="Proteomes" id="UP000183810"/>
    </source>
</evidence>
<dbReference type="InterPro" id="IPR009003">
    <property type="entry name" value="Peptidase_S1_PA"/>
</dbReference>
<dbReference type="Gene3D" id="2.30.42.10">
    <property type="match status" value="1"/>
</dbReference>
<dbReference type="PRINTS" id="PR00834">
    <property type="entry name" value="PROTEASES2C"/>
</dbReference>
<dbReference type="PROSITE" id="PS50106">
    <property type="entry name" value="PDZ"/>
    <property type="match status" value="1"/>
</dbReference>
<dbReference type="EMBL" id="CP018082">
    <property type="protein sequence ID" value="APE37448.1"/>
    <property type="molecule type" value="Genomic_DNA"/>
</dbReference>
<dbReference type="InterPro" id="IPR051201">
    <property type="entry name" value="Chloro_Bact_Ser_Proteases"/>
</dbReference>
<dbReference type="InterPro" id="IPR001940">
    <property type="entry name" value="Peptidase_S1C"/>
</dbReference>
<keyword evidence="5" id="KW-1185">Reference proteome</keyword>
<evidence type="ECO:0000259" key="3">
    <source>
        <dbReference type="PROSITE" id="PS50106"/>
    </source>
</evidence>
<dbReference type="Gene3D" id="2.40.10.120">
    <property type="match status" value="1"/>
</dbReference>
<gene>
    <name evidence="4" type="ORF">BOX37_29935</name>
</gene>
<dbReference type="Proteomes" id="UP000183810">
    <property type="component" value="Chromosome"/>
</dbReference>
<evidence type="ECO:0000313" key="4">
    <source>
        <dbReference type="EMBL" id="APE37448.1"/>
    </source>
</evidence>
<dbReference type="SUPFAM" id="SSF50156">
    <property type="entry name" value="PDZ domain-like"/>
    <property type="match status" value="1"/>
</dbReference>
<accession>A0A1J0VZB9</accession>
<protein>
    <submittedName>
        <fullName evidence="4">Protease</fullName>
    </submittedName>
</protein>
<name>A0A1J0VZB9_9NOCA</name>
<reference evidence="4" key="1">
    <citation type="submission" date="2016-11" db="EMBL/GenBank/DDBJ databases">
        <authorList>
            <person name="Jaros S."/>
            <person name="Januszkiewicz K."/>
            <person name="Wedrychowicz H."/>
        </authorList>
    </citation>
    <scope>NUCLEOTIDE SEQUENCE [LARGE SCALE GENOMIC DNA]</scope>
    <source>
        <strain evidence="4">Y48</strain>
    </source>
</reference>
<dbReference type="KEGG" id="nsl:BOX37_29935"/>
<dbReference type="SMART" id="SM00228">
    <property type="entry name" value="PDZ"/>
    <property type="match status" value="1"/>
</dbReference>
<dbReference type="SUPFAM" id="SSF50494">
    <property type="entry name" value="Trypsin-like serine proteases"/>
    <property type="match status" value="1"/>
</dbReference>
<proteinExistence type="predicted"/>
<feature type="domain" description="PDZ" evidence="3">
    <location>
        <begin position="274"/>
        <end position="348"/>
    </location>
</feature>
<sequence length="364" mass="36338">MRVHRVGRVLVTLLVAGLGVCAFLGYRGEVGFFGSGPAAEFVATAEQPAPVPLDPVLVADQVRPALVNISVESSPLGIGAAGSGIVLTADGQVLTSHHVIKGAEVLTVTGIGNGLAYNATVLGYDSAADIALLSLTGASGLATARLGTSADLRIRQEVLAIGDAGGDGGAPDSVAGPITGLNATIIAMNSADLTRKALHGMVEIAAPVVGGQSGGALVDATGAVVGVITAASGERGRTEHQTKPANGYAVPIDTAVRIVEQIRSGTPTESVHIGPTATLGVQIVDAEPAGAQVNWAFYGQPARAAGIGTGDIITAVDGRAITTAKALRSAINVRKPADVVLLDVIAPDGTTRTVEVVLGWGTPS</sequence>
<dbReference type="PANTHER" id="PTHR43343:SF3">
    <property type="entry name" value="PROTEASE DO-LIKE 8, CHLOROPLASTIC"/>
    <property type="match status" value="1"/>
</dbReference>
<evidence type="ECO:0000256" key="1">
    <source>
        <dbReference type="ARBA" id="ARBA00022670"/>
    </source>
</evidence>
<dbReference type="PANTHER" id="PTHR43343">
    <property type="entry name" value="PEPTIDASE S12"/>
    <property type="match status" value="1"/>
</dbReference>
<dbReference type="Pfam" id="PF13365">
    <property type="entry name" value="Trypsin_2"/>
    <property type="match status" value="1"/>
</dbReference>
<evidence type="ECO:0000256" key="2">
    <source>
        <dbReference type="ARBA" id="ARBA00022801"/>
    </source>
</evidence>
<dbReference type="InterPro" id="IPR001478">
    <property type="entry name" value="PDZ"/>
</dbReference>